<proteinExistence type="predicted"/>
<sequence length="180" mass="20266">MEATREKRHVFVYNCKGRSYCQSSVLSPSGKADLPEPYQTISGQSSNTTMLLIQADDWMPRYLIVMNSTQPRLLLIGESVSFRTCSRCNSHETARESKPKQYDGNTILKNDTIVDFPDSDETLSFVKRVVVKERTTATTITEGTWGSYLQAKGPVIVKLKEQIKSLKGNVEDSTVKMDMD</sequence>
<dbReference type="EMBL" id="BQNB010011494">
    <property type="protein sequence ID" value="GJS91298.1"/>
    <property type="molecule type" value="Genomic_DNA"/>
</dbReference>
<reference evidence="1" key="1">
    <citation type="journal article" date="2022" name="Int. J. Mol. Sci.">
        <title>Draft Genome of Tanacetum Coccineum: Genomic Comparison of Closely Related Tanacetum-Family Plants.</title>
        <authorList>
            <person name="Yamashiro T."/>
            <person name="Shiraishi A."/>
            <person name="Nakayama K."/>
            <person name="Satake H."/>
        </authorList>
    </citation>
    <scope>NUCLEOTIDE SEQUENCE</scope>
</reference>
<comment type="caution">
    <text evidence="1">The sequence shown here is derived from an EMBL/GenBank/DDBJ whole genome shotgun (WGS) entry which is preliminary data.</text>
</comment>
<reference evidence="1" key="2">
    <citation type="submission" date="2022-01" db="EMBL/GenBank/DDBJ databases">
        <authorList>
            <person name="Yamashiro T."/>
            <person name="Shiraishi A."/>
            <person name="Satake H."/>
            <person name="Nakayama K."/>
        </authorList>
    </citation>
    <scope>NUCLEOTIDE SEQUENCE</scope>
</reference>
<protein>
    <submittedName>
        <fullName evidence="1">Uncharacterized protein</fullName>
    </submittedName>
</protein>
<organism evidence="1 2">
    <name type="scientific">Tanacetum coccineum</name>
    <dbReference type="NCBI Taxonomy" id="301880"/>
    <lineage>
        <taxon>Eukaryota</taxon>
        <taxon>Viridiplantae</taxon>
        <taxon>Streptophyta</taxon>
        <taxon>Embryophyta</taxon>
        <taxon>Tracheophyta</taxon>
        <taxon>Spermatophyta</taxon>
        <taxon>Magnoliopsida</taxon>
        <taxon>eudicotyledons</taxon>
        <taxon>Gunneridae</taxon>
        <taxon>Pentapetalae</taxon>
        <taxon>asterids</taxon>
        <taxon>campanulids</taxon>
        <taxon>Asterales</taxon>
        <taxon>Asteraceae</taxon>
        <taxon>Asteroideae</taxon>
        <taxon>Anthemideae</taxon>
        <taxon>Anthemidinae</taxon>
        <taxon>Tanacetum</taxon>
    </lineage>
</organism>
<evidence type="ECO:0000313" key="1">
    <source>
        <dbReference type="EMBL" id="GJS91298.1"/>
    </source>
</evidence>
<accession>A0ABQ4ZRC6</accession>
<evidence type="ECO:0000313" key="2">
    <source>
        <dbReference type="Proteomes" id="UP001151760"/>
    </source>
</evidence>
<dbReference type="Proteomes" id="UP001151760">
    <property type="component" value="Unassembled WGS sequence"/>
</dbReference>
<gene>
    <name evidence="1" type="ORF">Tco_0773934</name>
</gene>
<name>A0ABQ4ZRC6_9ASTR</name>
<keyword evidence="2" id="KW-1185">Reference proteome</keyword>